<proteinExistence type="predicted"/>
<comment type="caution">
    <text evidence="2">The sequence shown here is derived from an EMBL/GenBank/DDBJ whole genome shotgun (WGS) entry which is preliminary data.</text>
</comment>
<organism evidence="2 3">
    <name type="scientific">Xenoophorus captivus</name>
    <dbReference type="NCBI Taxonomy" id="1517983"/>
    <lineage>
        <taxon>Eukaryota</taxon>
        <taxon>Metazoa</taxon>
        <taxon>Chordata</taxon>
        <taxon>Craniata</taxon>
        <taxon>Vertebrata</taxon>
        <taxon>Euteleostomi</taxon>
        <taxon>Actinopterygii</taxon>
        <taxon>Neopterygii</taxon>
        <taxon>Teleostei</taxon>
        <taxon>Neoteleostei</taxon>
        <taxon>Acanthomorphata</taxon>
        <taxon>Ovalentaria</taxon>
        <taxon>Atherinomorphae</taxon>
        <taxon>Cyprinodontiformes</taxon>
        <taxon>Goodeidae</taxon>
        <taxon>Xenoophorus</taxon>
    </lineage>
</organism>
<sequence>VPTEPPTEPHTEPDYYPDSDNDYWKSDDDYWGADTSPSPSTDPPHLYWKPDEGHPSDPVTDAYVHYWKSLEEEPSTSPPIIYDDFWKEDYKEPYSTVTDNYDTYWQEVDPTPGAPGKVGTDGSDYWDATRMFGTLIPLCFVFCRHSNKNFAAFLLPA</sequence>
<evidence type="ECO:0000313" key="2">
    <source>
        <dbReference type="EMBL" id="MEQ2203027.1"/>
    </source>
</evidence>
<evidence type="ECO:0000256" key="1">
    <source>
        <dbReference type="SAM" id="MobiDB-lite"/>
    </source>
</evidence>
<protein>
    <submittedName>
        <fullName evidence="2">Uncharacterized protein</fullName>
    </submittedName>
</protein>
<feature type="region of interest" description="Disordered" evidence="1">
    <location>
        <begin position="1"/>
        <end position="55"/>
    </location>
</feature>
<gene>
    <name evidence="2" type="ORF">XENOCAPTIV_022791</name>
</gene>
<dbReference type="EMBL" id="JAHRIN010034120">
    <property type="protein sequence ID" value="MEQ2203027.1"/>
    <property type="molecule type" value="Genomic_DNA"/>
</dbReference>
<feature type="non-terminal residue" evidence="2">
    <location>
        <position position="1"/>
    </location>
</feature>
<dbReference type="Proteomes" id="UP001434883">
    <property type="component" value="Unassembled WGS sequence"/>
</dbReference>
<accession>A0ABV0R4N8</accession>
<reference evidence="2 3" key="1">
    <citation type="submission" date="2021-06" db="EMBL/GenBank/DDBJ databases">
        <authorList>
            <person name="Palmer J.M."/>
        </authorList>
    </citation>
    <scope>NUCLEOTIDE SEQUENCE [LARGE SCALE GENOMIC DNA]</scope>
    <source>
        <strain evidence="2 3">XC_2019</strain>
        <tissue evidence="2">Muscle</tissue>
    </source>
</reference>
<keyword evidence="3" id="KW-1185">Reference proteome</keyword>
<evidence type="ECO:0000313" key="3">
    <source>
        <dbReference type="Proteomes" id="UP001434883"/>
    </source>
</evidence>
<name>A0ABV0R4N8_9TELE</name>